<organism evidence="1 2">
    <name type="scientific">Pseudomonas phage phiR18</name>
    <dbReference type="NCBI Taxonomy" id="1752027"/>
    <lineage>
        <taxon>Viruses</taxon>
        <taxon>Duplodnaviria</taxon>
        <taxon>Heunggongvirae</taxon>
        <taxon>Uroviricota</taxon>
        <taxon>Caudoviricetes</taxon>
        <taxon>Kochitakasuvirus</taxon>
        <taxon>Kochitakasuvirus R18</taxon>
    </lineage>
</organism>
<protein>
    <submittedName>
        <fullName evidence="1">Uncharacterized protein</fullName>
    </submittedName>
</protein>
<dbReference type="GeneID" id="40080206"/>
<dbReference type="EMBL" id="LC102729">
    <property type="protein sequence ID" value="BAU16340.1"/>
    <property type="molecule type" value="Genomic_DNA"/>
</dbReference>
<sequence length="326" mass="37242">MIESILKQIDLTAKLGQDGSSLQAMNALRIIRETIAKHAVVHPTRSEGERKLSDLGNELHNLSCSLAHDNEEWAEQLSSIARELWSWPQPSPAQAEQAEAERPPQPERYTADVFHPERPYYMAQTSVVRASDFDEFATQYERIVGALRFERQQMDRAFTACINERDAALARVAELEKPDPDYTQHPQIVGYARKKELEPLLDPCQPDGGHIYIGLDHPSLWTEEPPYEFLTPLYTAPAQAQYSVPDGYRLIRLEHFAAIKAQLDPKQVDAYRGRNIYDEDKVYANWNECRSALDEIKDVFQQIDWDAENELAELLAAAPSKEVDHE</sequence>
<dbReference type="RefSeq" id="YP_009604312.1">
    <property type="nucleotide sequence ID" value="NC_041964.1"/>
</dbReference>
<evidence type="ECO:0000313" key="1">
    <source>
        <dbReference type="EMBL" id="BAU16340.1"/>
    </source>
</evidence>
<evidence type="ECO:0000313" key="2">
    <source>
        <dbReference type="Proteomes" id="UP000221614"/>
    </source>
</evidence>
<keyword evidence="2" id="KW-1185">Reference proteome</keyword>
<dbReference type="Proteomes" id="UP000221614">
    <property type="component" value="Segment"/>
</dbReference>
<reference evidence="1" key="1">
    <citation type="journal article" date="2016" name="Genome Announc.">
        <title>Complete Genome Sequences of Broad-Host-Range Pseudomonas aeruginosa Bacteriophages phiR18 and phiS12-1.</title>
        <authorList>
            <person name="Furusawa T."/>
            <person name="Iwano H."/>
            <person name="Higuchi H."/>
            <person name="Usui M."/>
            <person name="Maruyama F."/>
            <person name="Nakagawa I."/>
            <person name="Yokota H."/>
            <person name="Tamura Y."/>
        </authorList>
    </citation>
    <scope>NUCLEOTIDE SEQUENCE [LARGE SCALE GENOMIC DNA]</scope>
</reference>
<proteinExistence type="predicted"/>
<accession>A0A0S3UFQ2</accession>
<name>A0A0S3UFQ2_9CAUD</name>
<dbReference type="KEGG" id="vg:40080206"/>